<keyword evidence="3" id="KW-0274">FAD</keyword>
<keyword evidence="7" id="KW-1185">Reference proteome</keyword>
<organism evidence="6 7">
    <name type="scientific">Circinella minor</name>
    <dbReference type="NCBI Taxonomy" id="1195481"/>
    <lineage>
        <taxon>Eukaryota</taxon>
        <taxon>Fungi</taxon>
        <taxon>Fungi incertae sedis</taxon>
        <taxon>Mucoromycota</taxon>
        <taxon>Mucoromycotina</taxon>
        <taxon>Mucoromycetes</taxon>
        <taxon>Mucorales</taxon>
        <taxon>Lichtheimiaceae</taxon>
        <taxon>Circinella</taxon>
    </lineage>
</organism>
<dbReference type="GO" id="GO:0050660">
    <property type="term" value="F:flavin adenine dinucleotide binding"/>
    <property type="evidence" value="ECO:0007669"/>
    <property type="project" value="InterPro"/>
</dbReference>
<sequence length="446" mass="50614">MFQLPRISRVAVIGAGPGGLAAARALREEGAFDTITVFERNAKVGGTWLYSEKTNPPPIIPSVNALTVDPPNQPAPPHPPASAIYDNLHTNLPKNVMAFRDIPFPDNYPLFPNRKQVIDYIQNMAEQYDLLPMIRFNTTVVRAEPSSNNKWELNVTEWRDDKEISYKEIYDAVIVASGHYYIPYVPEFEGLKEFTKVSDVIHSRDYRKPQDFANKTVLVVGNGSSSSDLVREISTQAVKVYHCVRGEETSFSRTLVENMPKNTERVVGLSKFDASTGVIECQDGKQIQHVDTIIFATGYLYSFPFLPFEDERLIVDGQKVLGLYDYMFYIDNPTLTFVGLPIRVVPMPLMQLQSTLIARCYSGKIKLPSQKVMEESIANETNDRKELVMSVTKELAYVDRMGAIAEGYHGDIEDWQSTDIITGRLSEEWREDRVKSLELRRKYLGY</sequence>
<keyword evidence="4" id="KW-0521">NADP</keyword>
<dbReference type="InterPro" id="IPR020946">
    <property type="entry name" value="Flavin_mOase-like"/>
</dbReference>
<keyword evidence="5" id="KW-0560">Oxidoreductase</keyword>
<dbReference type="InterPro" id="IPR050346">
    <property type="entry name" value="FMO-like"/>
</dbReference>
<dbReference type="AlphaFoldDB" id="A0A8H7VQP0"/>
<dbReference type="Pfam" id="PF00743">
    <property type="entry name" value="FMO-like"/>
    <property type="match status" value="2"/>
</dbReference>
<proteinExistence type="inferred from homology"/>
<evidence type="ECO:0000313" key="7">
    <source>
        <dbReference type="Proteomes" id="UP000646827"/>
    </source>
</evidence>
<dbReference type="PANTHER" id="PTHR23023">
    <property type="entry name" value="DIMETHYLANILINE MONOOXYGENASE"/>
    <property type="match status" value="1"/>
</dbReference>
<dbReference type="Gene3D" id="3.50.50.60">
    <property type="entry name" value="FAD/NAD(P)-binding domain"/>
    <property type="match status" value="2"/>
</dbReference>
<evidence type="ECO:0000256" key="4">
    <source>
        <dbReference type="ARBA" id="ARBA00022857"/>
    </source>
</evidence>
<dbReference type="Proteomes" id="UP000646827">
    <property type="component" value="Unassembled WGS sequence"/>
</dbReference>
<protein>
    <recommendedName>
        <fullName evidence="8">Flavin-containing monooxygenase</fullName>
    </recommendedName>
</protein>
<dbReference type="GO" id="GO:0050661">
    <property type="term" value="F:NADP binding"/>
    <property type="evidence" value="ECO:0007669"/>
    <property type="project" value="InterPro"/>
</dbReference>
<keyword evidence="2" id="KW-0285">Flavoprotein</keyword>
<comment type="similarity">
    <text evidence="1">Belongs to the FMO family.</text>
</comment>
<evidence type="ECO:0000313" key="6">
    <source>
        <dbReference type="EMBL" id="KAG2223494.1"/>
    </source>
</evidence>
<dbReference type="PIRSF" id="PIRSF000332">
    <property type="entry name" value="FMO"/>
    <property type="match status" value="1"/>
</dbReference>
<evidence type="ECO:0008006" key="8">
    <source>
        <dbReference type="Google" id="ProtNLM"/>
    </source>
</evidence>
<comment type="caution">
    <text evidence="6">The sequence shown here is derived from an EMBL/GenBank/DDBJ whole genome shotgun (WGS) entry which is preliminary data.</text>
</comment>
<evidence type="ECO:0000256" key="5">
    <source>
        <dbReference type="ARBA" id="ARBA00023002"/>
    </source>
</evidence>
<reference evidence="6 7" key="1">
    <citation type="submission" date="2020-12" db="EMBL/GenBank/DDBJ databases">
        <title>Metabolic potential, ecology and presence of endohyphal bacteria is reflected in genomic diversity of Mucoromycotina.</title>
        <authorList>
            <person name="Muszewska A."/>
            <person name="Okrasinska A."/>
            <person name="Steczkiewicz K."/>
            <person name="Drgas O."/>
            <person name="Orlowska M."/>
            <person name="Perlinska-Lenart U."/>
            <person name="Aleksandrzak-Piekarczyk T."/>
            <person name="Szatraj K."/>
            <person name="Zielenkiewicz U."/>
            <person name="Pilsyk S."/>
            <person name="Malc E."/>
            <person name="Mieczkowski P."/>
            <person name="Kruszewska J.S."/>
            <person name="Biernat P."/>
            <person name="Pawlowska J."/>
        </authorList>
    </citation>
    <scope>NUCLEOTIDE SEQUENCE [LARGE SCALE GENOMIC DNA]</scope>
    <source>
        <strain evidence="6 7">CBS 142.35</strain>
    </source>
</reference>
<dbReference type="InterPro" id="IPR000960">
    <property type="entry name" value="Flavin_mOase"/>
</dbReference>
<evidence type="ECO:0000256" key="1">
    <source>
        <dbReference type="ARBA" id="ARBA00009183"/>
    </source>
</evidence>
<name>A0A8H7VQP0_9FUNG</name>
<dbReference type="PRINTS" id="PR00419">
    <property type="entry name" value="ADXRDTASE"/>
</dbReference>
<dbReference type="InterPro" id="IPR036188">
    <property type="entry name" value="FAD/NAD-bd_sf"/>
</dbReference>
<accession>A0A8H7VQP0</accession>
<evidence type="ECO:0000256" key="3">
    <source>
        <dbReference type="ARBA" id="ARBA00022827"/>
    </source>
</evidence>
<dbReference type="Pfam" id="PF13450">
    <property type="entry name" value="NAD_binding_8"/>
    <property type="match status" value="1"/>
</dbReference>
<gene>
    <name evidence="6" type="ORF">INT45_001242</name>
</gene>
<dbReference type="GO" id="GO:0004499">
    <property type="term" value="F:N,N-dimethylaniline monooxygenase activity"/>
    <property type="evidence" value="ECO:0007669"/>
    <property type="project" value="InterPro"/>
</dbReference>
<dbReference type="OrthoDB" id="66881at2759"/>
<dbReference type="EMBL" id="JAEPRB010000060">
    <property type="protein sequence ID" value="KAG2223494.1"/>
    <property type="molecule type" value="Genomic_DNA"/>
</dbReference>
<dbReference type="SUPFAM" id="SSF51905">
    <property type="entry name" value="FAD/NAD(P)-binding domain"/>
    <property type="match status" value="2"/>
</dbReference>
<evidence type="ECO:0000256" key="2">
    <source>
        <dbReference type="ARBA" id="ARBA00022630"/>
    </source>
</evidence>